<sequence>IRHCNIYRGSGWWKDFKQYCDDWIWLVQ</sequence>
<dbReference type="EMBL" id="BDSP01000223">
    <property type="protein sequence ID" value="GAX25284.1"/>
    <property type="molecule type" value="Genomic_DNA"/>
</dbReference>
<keyword evidence="1" id="KW-0326">Glycosidase</keyword>
<dbReference type="AlphaFoldDB" id="A0A1Z5KG45"/>
<accession>A0A1Z5KG45</accession>
<gene>
    <name evidence="1" type="ORF">FisN_5Lh368</name>
</gene>
<comment type="caution">
    <text evidence="1">The sequence shown here is derived from an EMBL/GenBank/DDBJ whole genome shotgun (WGS) entry which is preliminary data.</text>
</comment>
<name>A0A1Z5KG45_FISSO</name>
<protein>
    <submittedName>
        <fullName evidence="1">Alpha 1,3-glucosidase</fullName>
        <ecNumber evidence="1">3.2.1.84</ecNumber>
    </submittedName>
</protein>
<reference evidence="1 2" key="1">
    <citation type="journal article" date="2015" name="Plant Cell">
        <title>Oil accumulation by the oleaginous diatom Fistulifera solaris as revealed by the genome and transcriptome.</title>
        <authorList>
            <person name="Tanaka T."/>
            <person name="Maeda Y."/>
            <person name="Veluchamy A."/>
            <person name="Tanaka M."/>
            <person name="Abida H."/>
            <person name="Marechal E."/>
            <person name="Bowler C."/>
            <person name="Muto M."/>
            <person name="Sunaga Y."/>
            <person name="Tanaka M."/>
            <person name="Yoshino T."/>
            <person name="Taniguchi T."/>
            <person name="Fukuda Y."/>
            <person name="Nemoto M."/>
            <person name="Matsumoto M."/>
            <person name="Wong P.S."/>
            <person name="Aburatani S."/>
            <person name="Fujibuchi W."/>
        </authorList>
    </citation>
    <scope>NUCLEOTIDE SEQUENCE [LARGE SCALE GENOMIC DNA]</scope>
    <source>
        <strain evidence="1 2">JPCC DA0580</strain>
    </source>
</reference>
<feature type="non-terminal residue" evidence="1">
    <location>
        <position position="1"/>
    </location>
</feature>
<evidence type="ECO:0000313" key="2">
    <source>
        <dbReference type="Proteomes" id="UP000198406"/>
    </source>
</evidence>
<keyword evidence="2" id="KW-1185">Reference proteome</keyword>
<keyword evidence="1" id="KW-0378">Hydrolase</keyword>
<dbReference type="Proteomes" id="UP000198406">
    <property type="component" value="Unassembled WGS sequence"/>
</dbReference>
<evidence type="ECO:0000313" key="1">
    <source>
        <dbReference type="EMBL" id="GAX25284.1"/>
    </source>
</evidence>
<dbReference type="OrthoDB" id="3237269at2759"/>
<dbReference type="GO" id="GO:0033919">
    <property type="term" value="F:glucan 1,3-alpha-glucosidase activity"/>
    <property type="evidence" value="ECO:0007669"/>
    <property type="project" value="UniProtKB-EC"/>
</dbReference>
<dbReference type="EC" id="3.2.1.84" evidence="1"/>
<proteinExistence type="predicted"/>
<organism evidence="1 2">
    <name type="scientific">Fistulifera solaris</name>
    <name type="common">Oleaginous diatom</name>
    <dbReference type="NCBI Taxonomy" id="1519565"/>
    <lineage>
        <taxon>Eukaryota</taxon>
        <taxon>Sar</taxon>
        <taxon>Stramenopiles</taxon>
        <taxon>Ochrophyta</taxon>
        <taxon>Bacillariophyta</taxon>
        <taxon>Bacillariophyceae</taxon>
        <taxon>Bacillariophycidae</taxon>
        <taxon>Naviculales</taxon>
        <taxon>Naviculaceae</taxon>
        <taxon>Fistulifera</taxon>
    </lineage>
</organism>